<comment type="cofactor">
    <cofactor evidence="1 4 5">
        <name>pyridoxal 5'-phosphate</name>
        <dbReference type="ChEBI" id="CHEBI:597326"/>
    </cofactor>
</comment>
<dbReference type="PROSITE" id="PS00395">
    <property type="entry name" value="ALANINE_RACEMASE"/>
    <property type="match status" value="1"/>
</dbReference>
<dbReference type="Pfam" id="PF01168">
    <property type="entry name" value="Ala_racemase_N"/>
    <property type="match status" value="1"/>
</dbReference>
<comment type="caution">
    <text evidence="8">The sequence shown here is derived from an EMBL/GenBank/DDBJ whole genome shotgun (WGS) entry which is preliminary data.</text>
</comment>
<gene>
    <name evidence="8" type="ORF">SAMN05444424_2218</name>
</gene>
<dbReference type="SUPFAM" id="SSF51419">
    <property type="entry name" value="PLP-binding barrel"/>
    <property type="match status" value="1"/>
</dbReference>
<evidence type="ECO:0000256" key="6">
    <source>
        <dbReference type="PIRSR" id="PIRSR600821-52"/>
    </source>
</evidence>
<dbReference type="GO" id="GO:0005829">
    <property type="term" value="C:cytosol"/>
    <property type="evidence" value="ECO:0007669"/>
    <property type="project" value="TreeGrafter"/>
</dbReference>
<comment type="pathway">
    <text evidence="4">Amino-acid biosynthesis; D-alanine biosynthesis; D-alanine from L-alanine: step 1/1.</text>
</comment>
<dbReference type="EMBL" id="FQVY01000003">
    <property type="protein sequence ID" value="SHG35354.1"/>
    <property type="molecule type" value="Genomic_DNA"/>
</dbReference>
<dbReference type="GO" id="GO:0008784">
    <property type="term" value="F:alanine racemase activity"/>
    <property type="evidence" value="ECO:0007669"/>
    <property type="project" value="UniProtKB-UniRule"/>
</dbReference>
<comment type="similarity">
    <text evidence="4">Belongs to the alanine racemase family.</text>
</comment>
<evidence type="ECO:0000256" key="4">
    <source>
        <dbReference type="HAMAP-Rule" id="MF_01201"/>
    </source>
</evidence>
<comment type="catalytic activity">
    <reaction evidence="4">
        <text>L-alanine = D-alanine</text>
        <dbReference type="Rhea" id="RHEA:20249"/>
        <dbReference type="ChEBI" id="CHEBI:57416"/>
        <dbReference type="ChEBI" id="CHEBI:57972"/>
        <dbReference type="EC" id="5.1.1.1"/>
    </reaction>
</comment>
<name>A0AAQ1MEJ6_9FIRM</name>
<dbReference type="SUPFAM" id="SSF50621">
    <property type="entry name" value="Alanine racemase C-terminal domain-like"/>
    <property type="match status" value="1"/>
</dbReference>
<protein>
    <recommendedName>
        <fullName evidence="4">Alanine racemase</fullName>
        <ecNumber evidence="4">5.1.1.1</ecNumber>
    </recommendedName>
</protein>
<evidence type="ECO:0000256" key="5">
    <source>
        <dbReference type="PIRSR" id="PIRSR600821-50"/>
    </source>
</evidence>
<dbReference type="PANTHER" id="PTHR30511:SF0">
    <property type="entry name" value="ALANINE RACEMASE, CATABOLIC-RELATED"/>
    <property type="match status" value="1"/>
</dbReference>
<dbReference type="GO" id="GO:0009252">
    <property type="term" value="P:peptidoglycan biosynthetic process"/>
    <property type="evidence" value="ECO:0007669"/>
    <property type="project" value="TreeGrafter"/>
</dbReference>
<evidence type="ECO:0000313" key="9">
    <source>
        <dbReference type="Proteomes" id="UP000184089"/>
    </source>
</evidence>
<dbReference type="InterPro" id="IPR020622">
    <property type="entry name" value="Ala_racemase_pyridoxalP-BS"/>
</dbReference>
<dbReference type="HAMAP" id="MF_01201">
    <property type="entry name" value="Ala_racemase"/>
    <property type="match status" value="1"/>
</dbReference>
<feature type="active site" description="Proton acceptor; specific for D-alanine" evidence="4">
    <location>
        <position position="39"/>
    </location>
</feature>
<dbReference type="CDD" id="cd00430">
    <property type="entry name" value="PLPDE_III_AR"/>
    <property type="match status" value="1"/>
</dbReference>
<dbReference type="InterPro" id="IPR011079">
    <property type="entry name" value="Ala_racemase_C"/>
</dbReference>
<feature type="domain" description="Alanine racemase C-terminal" evidence="7">
    <location>
        <begin position="246"/>
        <end position="373"/>
    </location>
</feature>
<evidence type="ECO:0000313" key="8">
    <source>
        <dbReference type="EMBL" id="SHG35354.1"/>
    </source>
</evidence>
<comment type="function">
    <text evidence="4">Catalyzes the interconversion of L-alanine and D-alanine. May also act on other amino acids.</text>
</comment>
<dbReference type="Pfam" id="PF00842">
    <property type="entry name" value="Ala_racemase_C"/>
    <property type="match status" value="1"/>
</dbReference>
<keyword evidence="3 4" id="KW-0413">Isomerase</keyword>
<dbReference type="InterPro" id="IPR009006">
    <property type="entry name" value="Ala_racemase/Decarboxylase_C"/>
</dbReference>
<dbReference type="RefSeq" id="WP_244273536.1">
    <property type="nucleotide sequence ID" value="NZ_FQVY01000003.1"/>
</dbReference>
<evidence type="ECO:0000256" key="3">
    <source>
        <dbReference type="ARBA" id="ARBA00023235"/>
    </source>
</evidence>
<dbReference type="GO" id="GO:0030170">
    <property type="term" value="F:pyridoxal phosphate binding"/>
    <property type="evidence" value="ECO:0007669"/>
    <property type="project" value="UniProtKB-UniRule"/>
</dbReference>
<dbReference type="EC" id="5.1.1.1" evidence="4"/>
<feature type="binding site" evidence="4 6">
    <location>
        <position position="137"/>
    </location>
    <ligand>
        <name>substrate</name>
    </ligand>
</feature>
<organism evidence="8 9">
    <name type="scientific">Bittarella massiliensis</name>
    <name type="common">ex Durand et al. 2017</name>
    <dbReference type="NCBI Taxonomy" id="1720313"/>
    <lineage>
        <taxon>Bacteria</taxon>
        <taxon>Bacillati</taxon>
        <taxon>Bacillota</taxon>
        <taxon>Clostridia</taxon>
        <taxon>Eubacteriales</taxon>
        <taxon>Oscillospiraceae</taxon>
        <taxon>Bittarella (ex Durand et al. 2017)</taxon>
    </lineage>
</organism>
<dbReference type="FunFam" id="3.20.20.10:FF:000002">
    <property type="entry name" value="Alanine racemase"/>
    <property type="match status" value="1"/>
</dbReference>
<dbReference type="AlphaFoldDB" id="A0AAQ1MEJ6"/>
<dbReference type="InterPro" id="IPR029066">
    <property type="entry name" value="PLP-binding_barrel"/>
</dbReference>
<dbReference type="InterPro" id="IPR000821">
    <property type="entry name" value="Ala_racemase"/>
</dbReference>
<feature type="modified residue" description="N6-(pyridoxal phosphate)lysine" evidence="4 5">
    <location>
        <position position="39"/>
    </location>
</feature>
<evidence type="ECO:0000256" key="1">
    <source>
        <dbReference type="ARBA" id="ARBA00001933"/>
    </source>
</evidence>
<keyword evidence="2 4" id="KW-0663">Pyridoxal phosphate</keyword>
<dbReference type="SMART" id="SM01005">
    <property type="entry name" value="Ala_racemase_C"/>
    <property type="match status" value="1"/>
</dbReference>
<feature type="active site" description="Proton acceptor; specific for L-alanine" evidence="4">
    <location>
        <position position="267"/>
    </location>
</feature>
<proteinExistence type="inferred from homology"/>
<feature type="binding site" evidence="4 6">
    <location>
        <position position="315"/>
    </location>
    <ligand>
        <name>substrate</name>
    </ligand>
</feature>
<accession>A0AAQ1MEJ6</accession>
<dbReference type="PANTHER" id="PTHR30511">
    <property type="entry name" value="ALANINE RACEMASE"/>
    <property type="match status" value="1"/>
</dbReference>
<reference evidence="9" key="1">
    <citation type="submission" date="2016-11" db="EMBL/GenBank/DDBJ databases">
        <authorList>
            <person name="Jaros S."/>
            <person name="Januszkiewicz K."/>
            <person name="Wedrychowicz H."/>
        </authorList>
    </citation>
    <scope>NUCLEOTIDE SEQUENCE [LARGE SCALE GENOMIC DNA]</scope>
    <source>
        <strain evidence="9">DSM 4029</strain>
    </source>
</reference>
<dbReference type="NCBIfam" id="TIGR00492">
    <property type="entry name" value="alr"/>
    <property type="match status" value="1"/>
</dbReference>
<evidence type="ECO:0000256" key="2">
    <source>
        <dbReference type="ARBA" id="ARBA00022898"/>
    </source>
</evidence>
<dbReference type="Proteomes" id="UP000184089">
    <property type="component" value="Unassembled WGS sequence"/>
</dbReference>
<dbReference type="InterPro" id="IPR001608">
    <property type="entry name" value="Ala_racemase_N"/>
</dbReference>
<dbReference type="Gene3D" id="2.40.37.10">
    <property type="entry name" value="Lyase, Ornithine Decarboxylase, Chain A, domain 1"/>
    <property type="match status" value="1"/>
</dbReference>
<sequence>MKRQIKRTWAEIDLDAIEENYRAIRSLLGPQTKLMAVVKADAYGHGDAETAAALQSQGADWFAVSTLTEAISLREGGIHRPILILGFTPVECVGDLVRHRIAQTVFSLDYARELEQALAGGEERLDIHIKVDSGMSRLGFFGPQAVEEIAQVTALPHLRAEGIFTHFSVADEEGTAPEEHTRLQYRRFMEVVEALEGRGIAFPLRHCCNSAGTLNWPAFHLDMVRPGIILYGIAPCKNERIPLRPAMRLKTVVTLVKTVAPGEFVSYGNTYETQRPTRIATLAVGYADGYQRALSSKGSVVLHGQVAPVLGRVCMDQMMVDVSHIPGVCRGDEAILFGAEEDGLTAAQLAETCGTIPYELTCILGRRVQRIYLRGGQVVDVLDYIC</sequence>
<evidence type="ECO:0000259" key="7">
    <source>
        <dbReference type="SMART" id="SM01005"/>
    </source>
</evidence>
<dbReference type="PRINTS" id="PR00992">
    <property type="entry name" value="ALARACEMASE"/>
</dbReference>
<dbReference type="GO" id="GO:0030632">
    <property type="term" value="P:D-alanine biosynthetic process"/>
    <property type="evidence" value="ECO:0007669"/>
    <property type="project" value="UniProtKB-UniRule"/>
</dbReference>
<dbReference type="Gene3D" id="3.20.20.10">
    <property type="entry name" value="Alanine racemase"/>
    <property type="match status" value="1"/>
</dbReference>